<reference evidence="3 4" key="1">
    <citation type="journal article" date="2013" name="PLoS Genet.">
        <title>The genome and development-dependent transcriptomes of Pyronema confluens: a window into fungal evolution.</title>
        <authorList>
            <person name="Traeger S."/>
            <person name="Altegoer F."/>
            <person name="Freitag M."/>
            <person name="Gabaldon T."/>
            <person name="Kempken F."/>
            <person name="Kumar A."/>
            <person name="Marcet-Houben M."/>
            <person name="Poggeler S."/>
            <person name="Stajich J.E."/>
            <person name="Nowrousian M."/>
        </authorList>
    </citation>
    <scope>NUCLEOTIDE SEQUENCE [LARGE SCALE GENOMIC DNA]</scope>
    <source>
        <strain evidence="4">CBS 100304</strain>
        <tissue evidence="3">Vegetative mycelium</tissue>
    </source>
</reference>
<feature type="domain" description="Thioesterase" evidence="2">
    <location>
        <begin position="207"/>
        <end position="275"/>
    </location>
</feature>
<feature type="transmembrane region" description="Helical" evidence="1">
    <location>
        <begin position="77"/>
        <end position="102"/>
    </location>
</feature>
<proteinExistence type="predicted"/>
<dbReference type="SUPFAM" id="SSF54637">
    <property type="entry name" value="Thioesterase/thiol ester dehydrase-isomerase"/>
    <property type="match status" value="1"/>
</dbReference>
<evidence type="ECO:0000259" key="2">
    <source>
        <dbReference type="Pfam" id="PF03061"/>
    </source>
</evidence>
<dbReference type="OMA" id="FIEPKNA"/>
<gene>
    <name evidence="3" type="ORF">PCON_12335</name>
</gene>
<dbReference type="InterPro" id="IPR006683">
    <property type="entry name" value="Thioestr_dom"/>
</dbReference>
<dbReference type="InterPro" id="IPR029069">
    <property type="entry name" value="HotDog_dom_sf"/>
</dbReference>
<dbReference type="STRING" id="1076935.U4LRV3"/>
<dbReference type="PANTHER" id="PTHR47260">
    <property type="entry name" value="UPF0644 PROTEIN PB2B4.06"/>
    <property type="match status" value="1"/>
</dbReference>
<evidence type="ECO:0000256" key="1">
    <source>
        <dbReference type="SAM" id="Phobius"/>
    </source>
</evidence>
<evidence type="ECO:0000313" key="4">
    <source>
        <dbReference type="Proteomes" id="UP000018144"/>
    </source>
</evidence>
<keyword evidence="1" id="KW-1133">Transmembrane helix</keyword>
<dbReference type="Pfam" id="PF03061">
    <property type="entry name" value="4HBT"/>
    <property type="match status" value="1"/>
</dbReference>
<keyword evidence="1" id="KW-0812">Transmembrane</keyword>
<dbReference type="PANTHER" id="PTHR47260:SF7">
    <property type="entry name" value="THIOESTERASE FAMILY PROTEIN (AFU_ORTHOLOGUE AFUA_1G10800)"/>
    <property type="match status" value="1"/>
</dbReference>
<dbReference type="CDD" id="cd03443">
    <property type="entry name" value="PaaI_thioesterase"/>
    <property type="match status" value="1"/>
</dbReference>
<dbReference type="InterPro" id="IPR052061">
    <property type="entry name" value="PTE-AB_protein"/>
</dbReference>
<organism evidence="3 4">
    <name type="scientific">Pyronema omphalodes (strain CBS 100304)</name>
    <name type="common">Pyronema confluens</name>
    <dbReference type="NCBI Taxonomy" id="1076935"/>
    <lineage>
        <taxon>Eukaryota</taxon>
        <taxon>Fungi</taxon>
        <taxon>Dikarya</taxon>
        <taxon>Ascomycota</taxon>
        <taxon>Pezizomycotina</taxon>
        <taxon>Pezizomycetes</taxon>
        <taxon>Pezizales</taxon>
        <taxon>Pyronemataceae</taxon>
        <taxon>Pyronema</taxon>
    </lineage>
</organism>
<name>U4LRV3_PYROM</name>
<dbReference type="Gene3D" id="3.10.129.10">
    <property type="entry name" value="Hotdog Thioesterase"/>
    <property type="match status" value="1"/>
</dbReference>
<keyword evidence="1" id="KW-0472">Membrane</keyword>
<dbReference type="EMBL" id="HF935724">
    <property type="protein sequence ID" value="CCX32065.1"/>
    <property type="molecule type" value="Genomic_DNA"/>
</dbReference>
<accession>U4LRV3</accession>
<dbReference type="eggNOG" id="KOG4781">
    <property type="taxonomic scope" value="Eukaryota"/>
</dbReference>
<keyword evidence="4" id="KW-1185">Reference proteome</keyword>
<sequence>MYSFGRLRGRVAGAISGCRPVVSSATIPSVHISNRLLSSGTASTSRASLLKPAHASPVPKLNSPRFYSSNTTKPQRALYFSPAAWILIALASGVAGASAVLMSTKGFITYSDKESLKIFLPMSEKQVEVEEYITNHPLTKSLRLRPDLTESRPTLKIHESYRPSSLTSGALAGSGKIEVPPFVFADDEGKEFISILYLGDELCGYPGMIHGGLLATLLDEGLARCSFPALPNKIAMTASLTINYRKPCPAGSFIVLKAKTVKVEGRKAWVEGHIETLVPEGQKPEVLVEASSLMVEPRQAKMFASLVPAK</sequence>
<dbReference type="AlphaFoldDB" id="U4LRV3"/>
<dbReference type="Proteomes" id="UP000018144">
    <property type="component" value="Unassembled WGS sequence"/>
</dbReference>
<evidence type="ECO:0000313" key="3">
    <source>
        <dbReference type="EMBL" id="CCX32065.1"/>
    </source>
</evidence>
<protein>
    <submittedName>
        <fullName evidence="3">Similar to Uncharacterized protein CAWG_04269, mitochondrial acc. no. P53716</fullName>
    </submittedName>
</protein>
<dbReference type="OrthoDB" id="506431at2759"/>